<accession>A0A0G2HU84</accession>
<comment type="caution">
    <text evidence="1">The sequence shown here is derived from an EMBL/GenBank/DDBJ whole genome shotgun (WGS) entry which is preliminary data.</text>
</comment>
<proteinExistence type="predicted"/>
<dbReference type="OrthoDB" id="4181419at2759"/>
<reference evidence="2" key="1">
    <citation type="journal article" date="2015" name="PLoS Genet.">
        <title>The dynamic genome and transcriptome of the human fungal pathogen Blastomyces and close relative Emmonsia.</title>
        <authorList>
            <person name="Munoz J.F."/>
            <person name="Gauthier G.M."/>
            <person name="Desjardins C.A."/>
            <person name="Gallo J.E."/>
            <person name="Holder J."/>
            <person name="Sullivan T.D."/>
            <person name="Marty A.J."/>
            <person name="Carmen J.C."/>
            <person name="Chen Z."/>
            <person name="Ding L."/>
            <person name="Gujja S."/>
            <person name="Magrini V."/>
            <person name="Misas E."/>
            <person name="Mitreva M."/>
            <person name="Priest M."/>
            <person name="Saif S."/>
            <person name="Whiston E.A."/>
            <person name="Young S."/>
            <person name="Zeng Q."/>
            <person name="Goldman W.E."/>
            <person name="Mardis E.R."/>
            <person name="Taylor J.W."/>
            <person name="McEwen J.G."/>
            <person name="Clay O.K."/>
            <person name="Klein B.S."/>
            <person name="Cuomo C.A."/>
        </authorList>
    </citation>
    <scope>NUCLEOTIDE SEQUENCE [LARGE SCALE GENOMIC DNA]</scope>
    <source>
        <strain evidence="2">UAMH 3008</strain>
    </source>
</reference>
<organism evidence="1 2">
    <name type="scientific">[Emmonsia] crescens</name>
    <dbReference type="NCBI Taxonomy" id="73230"/>
    <lineage>
        <taxon>Eukaryota</taxon>
        <taxon>Fungi</taxon>
        <taxon>Dikarya</taxon>
        <taxon>Ascomycota</taxon>
        <taxon>Pezizomycotina</taxon>
        <taxon>Eurotiomycetes</taxon>
        <taxon>Eurotiomycetidae</taxon>
        <taxon>Onygenales</taxon>
        <taxon>Ajellomycetaceae</taxon>
        <taxon>Emergomyces</taxon>
    </lineage>
</organism>
<gene>
    <name evidence="1" type="ORF">EMCG_03695</name>
</gene>
<dbReference type="Proteomes" id="UP000034164">
    <property type="component" value="Unassembled WGS sequence"/>
</dbReference>
<protein>
    <submittedName>
        <fullName evidence="1">Uncharacterized protein</fullName>
    </submittedName>
</protein>
<evidence type="ECO:0000313" key="1">
    <source>
        <dbReference type="EMBL" id="KKZ61747.1"/>
    </source>
</evidence>
<dbReference type="AlphaFoldDB" id="A0A0G2HU84"/>
<dbReference type="EMBL" id="LCZI01001239">
    <property type="protein sequence ID" value="KKZ61747.1"/>
    <property type="molecule type" value="Genomic_DNA"/>
</dbReference>
<evidence type="ECO:0000313" key="2">
    <source>
        <dbReference type="Proteomes" id="UP000034164"/>
    </source>
</evidence>
<dbReference type="VEuPathDB" id="FungiDB:EMCG_03695"/>
<sequence>MSKASTQSALLDAELTSGDFHKGPKRVILRLRVNEFDGRDSTEFDSTIKAYLTSAGRPVDEFHSRIHHSHIEPFQPLEMKQTSFHIVLDIEKDMLRDPDLGEVQHEVHRVRRDMDGTFTVERIRNPVEEQNLVRKMRHFIDIFYPWAK</sequence>
<name>A0A0G2HU84_9EURO</name>